<feature type="non-terminal residue" evidence="1">
    <location>
        <position position="1"/>
    </location>
</feature>
<reference evidence="1 2" key="2">
    <citation type="submission" date="2018-01" db="EMBL/GenBank/DDBJ databases">
        <title>Genomic study of Klebsiella pneumoniae.</title>
        <authorList>
            <person name="Yang Y."/>
            <person name="Bicalho R."/>
        </authorList>
    </citation>
    <scope>NUCLEOTIDE SEQUENCE [LARGE SCALE GENOMIC DNA]</scope>
    <source>
        <strain evidence="1 2">A2</strain>
    </source>
</reference>
<gene>
    <name evidence="1" type="ORF">CWM85_34040</name>
</gene>
<dbReference type="AlphaFoldDB" id="A0A2J4YEK0"/>
<protein>
    <submittedName>
        <fullName evidence="1">Capsid protein</fullName>
    </submittedName>
</protein>
<proteinExistence type="predicted"/>
<reference evidence="1 2" key="1">
    <citation type="submission" date="2017-11" db="EMBL/GenBank/DDBJ databases">
        <authorList>
            <person name="Han C.G."/>
        </authorList>
    </citation>
    <scope>NUCLEOTIDE SEQUENCE [LARGE SCALE GENOMIC DNA]</scope>
    <source>
        <strain evidence="1 2">A2</strain>
    </source>
</reference>
<sequence>VIDNPKRDRIENFESVNEAYVVEDYRCVALVENITIGDFSAGAGE</sequence>
<dbReference type="InterPro" id="IPR006441">
    <property type="entry name" value="Phage_P2_GpN"/>
</dbReference>
<dbReference type="Proteomes" id="UP000234661">
    <property type="component" value="Unassembled WGS sequence"/>
</dbReference>
<evidence type="ECO:0000313" key="2">
    <source>
        <dbReference type="Proteomes" id="UP000234661"/>
    </source>
</evidence>
<name>A0A2J4YEK0_9ENTR</name>
<evidence type="ECO:0000313" key="1">
    <source>
        <dbReference type="EMBL" id="PLM49236.1"/>
    </source>
</evidence>
<dbReference type="EMBL" id="PIET01001750">
    <property type="protein sequence ID" value="PLM49236.1"/>
    <property type="molecule type" value="Genomic_DNA"/>
</dbReference>
<organism evidence="1 2">
    <name type="scientific">Klebsiella michiganensis</name>
    <dbReference type="NCBI Taxonomy" id="1134687"/>
    <lineage>
        <taxon>Bacteria</taxon>
        <taxon>Pseudomonadati</taxon>
        <taxon>Pseudomonadota</taxon>
        <taxon>Gammaproteobacteria</taxon>
        <taxon>Enterobacterales</taxon>
        <taxon>Enterobacteriaceae</taxon>
        <taxon>Klebsiella/Raoultella group</taxon>
        <taxon>Klebsiella</taxon>
    </lineage>
</organism>
<dbReference type="Pfam" id="PF05125">
    <property type="entry name" value="Phage_cap_P2"/>
    <property type="match status" value="1"/>
</dbReference>
<accession>A0A2J4YEK0</accession>
<comment type="caution">
    <text evidence="1">The sequence shown here is derived from an EMBL/GenBank/DDBJ whole genome shotgun (WGS) entry which is preliminary data.</text>
</comment>